<dbReference type="GO" id="GO:0015677">
    <property type="term" value="P:copper ion import"/>
    <property type="evidence" value="ECO:0007669"/>
    <property type="project" value="TreeGrafter"/>
</dbReference>
<keyword evidence="2" id="KW-0813">Transport</keyword>
<keyword evidence="6" id="KW-0406">Ion transport</keyword>
<dbReference type="RefSeq" id="XP_058344113.1">
    <property type="nucleotide sequence ID" value="XM_058484963.1"/>
</dbReference>
<dbReference type="Gene3D" id="3.40.50.80">
    <property type="entry name" value="Nucleotide-binding domain of ferredoxin-NADP reductase (FNR) module"/>
    <property type="match status" value="1"/>
</dbReference>
<evidence type="ECO:0000256" key="6">
    <source>
        <dbReference type="ARBA" id="ARBA00023065"/>
    </source>
</evidence>
<dbReference type="SUPFAM" id="SSF52343">
    <property type="entry name" value="Ferredoxin reductase-like, C-terminal NADP-linked domain"/>
    <property type="match status" value="1"/>
</dbReference>
<dbReference type="PANTHER" id="PTHR32361:SF9">
    <property type="entry name" value="FERRIC REDUCTASE TRANSMEMBRANE COMPONENT 3-RELATED"/>
    <property type="match status" value="1"/>
</dbReference>
<comment type="subcellular location">
    <subcellularLocation>
        <location evidence="1">Membrane</location>
        <topology evidence="1">Multi-pass membrane protein</topology>
    </subcellularLocation>
</comment>
<dbReference type="InterPro" id="IPR013130">
    <property type="entry name" value="Fe3_Rdtase_TM_dom"/>
</dbReference>
<sequence length="625" mass="71275">MGHGDGNSPFQTLNTSKNFHLVGYSYAFLCWGVFAIYCIMYQIDRFLLYRARRQRIASGGNIQAKPFSTFSIFAPLAPIGNYCIKIPFVTSLIPIKHCVGVFVFIVINLIWMLFAPFAISEGQTFSVQSIGLMDRRAAYVGMVNWSIVFVLGSRNTIITRMSGMTFEGLIPFHRWLARIGFAEFVPHFVWRIIHGYQHEYIVKDALFRNMEQGTGTIAMIGFLLLFVTSFEFIRRNYFEVFYYSHIVGIIIAIIASCWHEAGCFYYFIPTVLLWFFDRCWRSYQSWFTPTKLVQVDPVAGNPSTASKAPEGITRVLFEYERLKHYQPGQYFFLTLVNKTRNRFWNYANWHPMTLSEVFPARDDPLTTKDNGDAQLNEKIAVEDAVAVGGGGDKKAHDDAGSTGNSSGSGGSSFVSNLRRRNMHEDMGSFHMKALGGYTRDLLLESAGNEEFEFRMDGPYGPRLEYQDYKVMALFAAGIGVTPALTLVKDCVERRAAGVHTVITEKVHLVWALRTIDELDAFADQIVYWTEQCRHAAEPLELDIDLYLTRPPEDKSTHHHWLQDLSGVRVTFGSRPDIPLCIEHIAANANGSKVWLHTCGSDDFMRDILNEGIKRQWSTHRETFEF</sequence>
<keyword evidence="5" id="KW-0560">Oxidoreductase</keyword>
<evidence type="ECO:0000313" key="12">
    <source>
        <dbReference type="EMBL" id="KAJ8659200.1"/>
    </source>
</evidence>
<dbReference type="InterPro" id="IPR051410">
    <property type="entry name" value="Ferric/Cupric_Reductase"/>
</dbReference>
<feature type="transmembrane region" description="Helical" evidence="9">
    <location>
        <begin position="240"/>
        <end position="258"/>
    </location>
</feature>
<feature type="transmembrane region" description="Helical" evidence="9">
    <location>
        <begin position="137"/>
        <end position="154"/>
    </location>
</feature>
<feature type="transmembrane region" description="Helical" evidence="9">
    <location>
        <begin position="98"/>
        <end position="117"/>
    </location>
</feature>
<dbReference type="EMBL" id="JARTCD010000019">
    <property type="protein sequence ID" value="KAJ8659200.1"/>
    <property type="molecule type" value="Genomic_DNA"/>
</dbReference>
<dbReference type="InterPro" id="IPR013121">
    <property type="entry name" value="Fe_red_NAD-bd_6"/>
</dbReference>
<gene>
    <name evidence="12" type="ORF">O0I10_004914</name>
</gene>
<protein>
    <recommendedName>
        <fullName evidence="14">FAD-binding FR-type domain-containing protein</fullName>
    </recommendedName>
</protein>
<dbReference type="SFLD" id="SFLDS00052">
    <property type="entry name" value="Ferric_Reductase_Domain"/>
    <property type="match status" value="1"/>
</dbReference>
<organism evidence="12 13">
    <name type="scientific">Lichtheimia ornata</name>
    <dbReference type="NCBI Taxonomy" id="688661"/>
    <lineage>
        <taxon>Eukaryota</taxon>
        <taxon>Fungi</taxon>
        <taxon>Fungi incertae sedis</taxon>
        <taxon>Mucoromycota</taxon>
        <taxon>Mucoromycotina</taxon>
        <taxon>Mucoromycetes</taxon>
        <taxon>Mucorales</taxon>
        <taxon>Lichtheimiaceae</taxon>
        <taxon>Lichtheimia</taxon>
    </lineage>
</organism>
<dbReference type="InterPro" id="IPR039261">
    <property type="entry name" value="FNR_nucleotide-bd"/>
</dbReference>
<keyword evidence="3 9" id="KW-0812">Transmembrane</keyword>
<feature type="domain" description="Ferric oxidoreductase" evidence="10">
    <location>
        <begin position="138"/>
        <end position="255"/>
    </location>
</feature>
<keyword evidence="7 9" id="KW-0472">Membrane</keyword>
<evidence type="ECO:0000259" key="10">
    <source>
        <dbReference type="Pfam" id="PF01794"/>
    </source>
</evidence>
<evidence type="ECO:0000256" key="9">
    <source>
        <dbReference type="SAM" id="Phobius"/>
    </source>
</evidence>
<dbReference type="Pfam" id="PF08030">
    <property type="entry name" value="NAD_binding_6"/>
    <property type="match status" value="1"/>
</dbReference>
<name>A0AAD7V5I0_9FUNG</name>
<dbReference type="AlphaFoldDB" id="A0AAD7V5I0"/>
<keyword evidence="13" id="KW-1185">Reference proteome</keyword>
<dbReference type="GO" id="GO:0006879">
    <property type="term" value="P:intracellular iron ion homeostasis"/>
    <property type="evidence" value="ECO:0007669"/>
    <property type="project" value="TreeGrafter"/>
</dbReference>
<comment type="caution">
    <text evidence="12">The sequence shown here is derived from an EMBL/GenBank/DDBJ whole genome shotgun (WGS) entry which is preliminary data.</text>
</comment>
<proteinExistence type="predicted"/>
<evidence type="ECO:0000256" key="7">
    <source>
        <dbReference type="ARBA" id="ARBA00023136"/>
    </source>
</evidence>
<evidence type="ECO:0000256" key="3">
    <source>
        <dbReference type="ARBA" id="ARBA00022692"/>
    </source>
</evidence>
<reference evidence="12 13" key="1">
    <citation type="submission" date="2023-03" db="EMBL/GenBank/DDBJ databases">
        <title>Genome sequence of Lichtheimia ornata CBS 291.66.</title>
        <authorList>
            <person name="Mohabir J.T."/>
            <person name="Shea T.P."/>
            <person name="Kurbessoian T."/>
            <person name="Berby B."/>
            <person name="Fontaine J."/>
            <person name="Livny J."/>
            <person name="Gnirke A."/>
            <person name="Stajich J.E."/>
            <person name="Cuomo C.A."/>
        </authorList>
    </citation>
    <scope>NUCLEOTIDE SEQUENCE [LARGE SCALE GENOMIC DNA]</scope>
    <source>
        <strain evidence="12">CBS 291.66</strain>
    </source>
</reference>
<feature type="transmembrane region" description="Helical" evidence="9">
    <location>
        <begin position="213"/>
        <end position="233"/>
    </location>
</feature>
<dbReference type="GO" id="GO:0005886">
    <property type="term" value="C:plasma membrane"/>
    <property type="evidence" value="ECO:0007669"/>
    <property type="project" value="TreeGrafter"/>
</dbReference>
<dbReference type="GO" id="GO:0000293">
    <property type="term" value="F:ferric-chelate reductase activity"/>
    <property type="evidence" value="ECO:0007669"/>
    <property type="project" value="TreeGrafter"/>
</dbReference>
<dbReference type="GO" id="GO:0006826">
    <property type="term" value="P:iron ion transport"/>
    <property type="evidence" value="ECO:0007669"/>
    <property type="project" value="TreeGrafter"/>
</dbReference>
<feature type="transmembrane region" description="Helical" evidence="9">
    <location>
        <begin position="23"/>
        <end position="43"/>
    </location>
</feature>
<evidence type="ECO:0000256" key="4">
    <source>
        <dbReference type="ARBA" id="ARBA00022989"/>
    </source>
</evidence>
<evidence type="ECO:0000256" key="1">
    <source>
        <dbReference type="ARBA" id="ARBA00004141"/>
    </source>
</evidence>
<dbReference type="SFLD" id="SFLDG01168">
    <property type="entry name" value="Ferric_reductase_subgroup_(FRE"/>
    <property type="match status" value="1"/>
</dbReference>
<dbReference type="CDD" id="cd06186">
    <property type="entry name" value="NOX_Duox_like_FAD_NADP"/>
    <property type="match status" value="1"/>
</dbReference>
<feature type="domain" description="Ferric reductase NAD binding" evidence="11">
    <location>
        <begin position="468"/>
        <end position="607"/>
    </location>
</feature>
<evidence type="ECO:0000256" key="8">
    <source>
        <dbReference type="SAM" id="MobiDB-lite"/>
    </source>
</evidence>
<dbReference type="GeneID" id="83212327"/>
<evidence type="ECO:0000256" key="2">
    <source>
        <dbReference type="ARBA" id="ARBA00022448"/>
    </source>
</evidence>
<evidence type="ECO:0000313" key="13">
    <source>
        <dbReference type="Proteomes" id="UP001234581"/>
    </source>
</evidence>
<feature type="transmembrane region" description="Helical" evidence="9">
    <location>
        <begin position="175"/>
        <end position="193"/>
    </location>
</feature>
<evidence type="ECO:0008006" key="14">
    <source>
        <dbReference type="Google" id="ProtNLM"/>
    </source>
</evidence>
<accession>A0AAD7V5I0</accession>
<keyword evidence="4 9" id="KW-1133">Transmembrane helix</keyword>
<feature type="region of interest" description="Disordered" evidence="8">
    <location>
        <begin position="390"/>
        <end position="415"/>
    </location>
</feature>
<dbReference type="Pfam" id="PF01794">
    <property type="entry name" value="Ferric_reduct"/>
    <property type="match status" value="1"/>
</dbReference>
<evidence type="ECO:0000256" key="5">
    <source>
        <dbReference type="ARBA" id="ARBA00023002"/>
    </source>
</evidence>
<evidence type="ECO:0000259" key="11">
    <source>
        <dbReference type="Pfam" id="PF08030"/>
    </source>
</evidence>
<dbReference type="Proteomes" id="UP001234581">
    <property type="component" value="Unassembled WGS sequence"/>
</dbReference>
<dbReference type="PANTHER" id="PTHR32361">
    <property type="entry name" value="FERRIC/CUPRIC REDUCTASE TRANSMEMBRANE COMPONENT"/>
    <property type="match status" value="1"/>
</dbReference>